<dbReference type="EMBL" id="LBTH01000053">
    <property type="protein sequence ID" value="KKQ34596.1"/>
    <property type="molecule type" value="Genomic_DNA"/>
</dbReference>
<reference evidence="1 2" key="1">
    <citation type="journal article" date="2015" name="Nature">
        <title>rRNA introns, odd ribosomes, and small enigmatic genomes across a large radiation of phyla.</title>
        <authorList>
            <person name="Brown C.T."/>
            <person name="Hug L.A."/>
            <person name="Thomas B.C."/>
            <person name="Sharon I."/>
            <person name="Castelle C.J."/>
            <person name="Singh A."/>
            <person name="Wilkins M.J."/>
            <person name="Williams K.H."/>
            <person name="Banfield J.F."/>
        </authorList>
    </citation>
    <scope>NUCLEOTIDE SEQUENCE [LARGE SCALE GENOMIC DNA]</scope>
</reference>
<name>A0A0G0K1U4_9BACT</name>
<organism evidence="1 2">
    <name type="scientific">candidate division WS6 bacterium GW2011_GWA2_37_6</name>
    <dbReference type="NCBI Taxonomy" id="1619087"/>
    <lineage>
        <taxon>Bacteria</taxon>
        <taxon>Candidatus Dojkabacteria</taxon>
    </lineage>
</organism>
<evidence type="ECO:0008006" key="3">
    <source>
        <dbReference type="Google" id="ProtNLM"/>
    </source>
</evidence>
<accession>A0A0G0K1U4</accession>
<proteinExistence type="predicted"/>
<sequence length="273" mass="32545">MLKKKPKLMLHMHQLRDFLDDRYGFYNHFCNGITPVRYRFVQNAFTIGSAVDFGIKTYYMNKMQDKKPYGDNVLDSDEFKRLPNKIDQTMVMALLDAYIEIYGSKELYHTFKIENWKVPVSIKKAKHDFLIYTSPDLTALTYHENKKVIIEIKTSGDEDNTLECLDFQTMTYAWACYKWDFTIPEGVLKRVIMKPRIRQKKDETISEFQKRLIYTVADAEQEKYFKSTFKPVTLNMIKEFELYLIEILKDIDTCMAGGNKYKFWKRTNEYWGV</sequence>
<comment type="caution">
    <text evidence="1">The sequence shown here is derived from an EMBL/GenBank/DDBJ whole genome shotgun (WGS) entry which is preliminary data.</text>
</comment>
<protein>
    <recommendedName>
        <fullName evidence="3">YqaJ viral recombinase domain-containing protein</fullName>
    </recommendedName>
</protein>
<evidence type="ECO:0000313" key="1">
    <source>
        <dbReference type="EMBL" id="KKQ34596.1"/>
    </source>
</evidence>
<dbReference type="AlphaFoldDB" id="A0A0G0K1U4"/>
<gene>
    <name evidence="1" type="ORF">US52_C0053G0019</name>
</gene>
<dbReference type="Proteomes" id="UP000034852">
    <property type="component" value="Unassembled WGS sequence"/>
</dbReference>
<evidence type="ECO:0000313" key="2">
    <source>
        <dbReference type="Proteomes" id="UP000034852"/>
    </source>
</evidence>